<proteinExistence type="predicted"/>
<evidence type="ECO:0000256" key="1">
    <source>
        <dbReference type="SAM" id="MobiDB-lite"/>
    </source>
</evidence>
<gene>
    <name evidence="2" type="ORF">NDU88_005854</name>
</gene>
<protein>
    <submittedName>
        <fullName evidence="2">Uncharacterized protein</fullName>
    </submittedName>
</protein>
<evidence type="ECO:0000313" key="3">
    <source>
        <dbReference type="Proteomes" id="UP001066276"/>
    </source>
</evidence>
<feature type="compositionally biased region" description="Polar residues" evidence="1">
    <location>
        <begin position="60"/>
        <end position="71"/>
    </location>
</feature>
<name>A0AAV7RKA7_PLEWA</name>
<feature type="region of interest" description="Disordered" evidence="1">
    <location>
        <begin position="1"/>
        <end position="71"/>
    </location>
</feature>
<comment type="caution">
    <text evidence="2">The sequence shown here is derived from an EMBL/GenBank/DDBJ whole genome shotgun (WGS) entry which is preliminary data.</text>
</comment>
<dbReference type="EMBL" id="JANPWB010000009">
    <property type="protein sequence ID" value="KAJ1153087.1"/>
    <property type="molecule type" value="Genomic_DNA"/>
</dbReference>
<accession>A0AAV7RKA7</accession>
<keyword evidence="3" id="KW-1185">Reference proteome</keyword>
<reference evidence="2" key="1">
    <citation type="journal article" date="2022" name="bioRxiv">
        <title>Sequencing and chromosome-scale assembly of the giantPleurodeles waltlgenome.</title>
        <authorList>
            <person name="Brown T."/>
            <person name="Elewa A."/>
            <person name="Iarovenko S."/>
            <person name="Subramanian E."/>
            <person name="Araus A.J."/>
            <person name="Petzold A."/>
            <person name="Susuki M."/>
            <person name="Suzuki K.-i.T."/>
            <person name="Hayashi T."/>
            <person name="Toyoda A."/>
            <person name="Oliveira C."/>
            <person name="Osipova E."/>
            <person name="Leigh N.D."/>
            <person name="Simon A."/>
            <person name="Yun M.H."/>
        </authorList>
    </citation>
    <scope>NUCLEOTIDE SEQUENCE</scope>
    <source>
        <strain evidence="2">20211129_DDA</strain>
        <tissue evidence="2">Liver</tissue>
    </source>
</reference>
<dbReference type="Proteomes" id="UP001066276">
    <property type="component" value="Chromosome 5"/>
</dbReference>
<sequence length="71" mass="7375">MIANPQRLLASKEEPVGCCAGTTTAEKTADGREGRGGLTRSSAGGRNGERRRNPGEECSNIVSETSPAQEA</sequence>
<dbReference type="AlphaFoldDB" id="A0AAV7RKA7"/>
<organism evidence="2 3">
    <name type="scientific">Pleurodeles waltl</name>
    <name type="common">Iberian ribbed newt</name>
    <dbReference type="NCBI Taxonomy" id="8319"/>
    <lineage>
        <taxon>Eukaryota</taxon>
        <taxon>Metazoa</taxon>
        <taxon>Chordata</taxon>
        <taxon>Craniata</taxon>
        <taxon>Vertebrata</taxon>
        <taxon>Euteleostomi</taxon>
        <taxon>Amphibia</taxon>
        <taxon>Batrachia</taxon>
        <taxon>Caudata</taxon>
        <taxon>Salamandroidea</taxon>
        <taxon>Salamandridae</taxon>
        <taxon>Pleurodelinae</taxon>
        <taxon>Pleurodeles</taxon>
    </lineage>
</organism>
<evidence type="ECO:0000313" key="2">
    <source>
        <dbReference type="EMBL" id="KAJ1153087.1"/>
    </source>
</evidence>